<sequence length="113" mass="12712">MSNRRAFILRRPFTSLLLLLLLAALAVLIFQYRVALQAFPTIISAYTAKEYCSCRYVVNNPEAYCRAYIKQYVPSTLIDDPQQKRVIASGLGRVSIAAWQGPLEGCRLLSKSP</sequence>
<dbReference type="EMBL" id="JAFFZW010000004">
    <property type="protein sequence ID" value="MBP0946410.1"/>
    <property type="molecule type" value="Genomic_DNA"/>
</dbReference>
<organism evidence="1 2">
    <name type="scientific">Pseudomonas alliivorans</name>
    <dbReference type="NCBI Taxonomy" id="2810613"/>
    <lineage>
        <taxon>Bacteria</taxon>
        <taxon>Pseudomonadati</taxon>
        <taxon>Pseudomonadota</taxon>
        <taxon>Gammaproteobacteria</taxon>
        <taxon>Pseudomonadales</taxon>
        <taxon>Pseudomonadaceae</taxon>
        <taxon>Pseudomonas</taxon>
    </lineage>
</organism>
<accession>A0ABS4C7T1</accession>
<evidence type="ECO:0000313" key="1">
    <source>
        <dbReference type="EMBL" id="MBP0946410.1"/>
    </source>
</evidence>
<gene>
    <name evidence="1" type="ORF">JTJ32_13850</name>
</gene>
<keyword evidence="2" id="KW-1185">Reference proteome</keyword>
<evidence type="ECO:0000313" key="2">
    <source>
        <dbReference type="Proteomes" id="UP000673197"/>
    </source>
</evidence>
<dbReference type="RefSeq" id="WP_210042373.1">
    <property type="nucleotide sequence ID" value="NZ_JAFFZW010000004.1"/>
</dbReference>
<dbReference type="Proteomes" id="UP000673197">
    <property type="component" value="Unassembled WGS sequence"/>
</dbReference>
<reference evidence="1 2" key="1">
    <citation type="journal article" date="2022" name="Syst. Appl. Microbiol.">
        <title>Pseudomonas alliivorans sp. nov., a plant-pathogenic bacterium isolated from onion foliage in Georgia, USA.</title>
        <authorList>
            <person name="Zhao M."/>
            <person name="Tyson C."/>
            <person name="Chen H.C."/>
            <person name="Paudel S."/>
            <person name="Gitaitis R."/>
            <person name="Kvitko B."/>
            <person name="Dutta B."/>
        </authorList>
    </citation>
    <scope>NUCLEOTIDE SEQUENCE [LARGE SCALE GENOMIC DNA]</scope>
    <source>
        <strain evidence="1 2">20GA0068</strain>
    </source>
</reference>
<protein>
    <submittedName>
        <fullName evidence="1">Amidase</fullName>
    </submittedName>
</protein>
<name>A0ABS4C7T1_9PSED</name>
<proteinExistence type="predicted"/>
<comment type="caution">
    <text evidence="1">The sequence shown here is derived from an EMBL/GenBank/DDBJ whole genome shotgun (WGS) entry which is preliminary data.</text>
</comment>